<dbReference type="CDD" id="cd02440">
    <property type="entry name" value="AdoMet_MTases"/>
    <property type="match status" value="1"/>
</dbReference>
<name>A0A5C8Z3E9_9ACTN</name>
<dbReference type="EMBL" id="VKAC01000018">
    <property type="protein sequence ID" value="TXR51728.1"/>
    <property type="molecule type" value="Genomic_DNA"/>
</dbReference>
<evidence type="ECO:0000259" key="1">
    <source>
        <dbReference type="Pfam" id="PF13679"/>
    </source>
</evidence>
<dbReference type="Gene3D" id="3.40.50.150">
    <property type="entry name" value="Vaccinia Virus protein VP39"/>
    <property type="match status" value="1"/>
</dbReference>
<keyword evidence="2" id="KW-0808">Transferase</keyword>
<dbReference type="Pfam" id="PF13679">
    <property type="entry name" value="Methyltransf_32"/>
    <property type="match status" value="1"/>
</dbReference>
<evidence type="ECO:0000313" key="3">
    <source>
        <dbReference type="Proteomes" id="UP000321234"/>
    </source>
</evidence>
<dbReference type="Proteomes" id="UP000321234">
    <property type="component" value="Unassembled WGS sequence"/>
</dbReference>
<dbReference type="PANTHER" id="PTHR13369">
    <property type="match status" value="1"/>
</dbReference>
<keyword evidence="3" id="KW-1185">Reference proteome</keyword>
<dbReference type="GO" id="GO:0032259">
    <property type="term" value="P:methylation"/>
    <property type="evidence" value="ECO:0007669"/>
    <property type="project" value="UniProtKB-KW"/>
</dbReference>
<dbReference type="AlphaFoldDB" id="A0A5C8Z3E9"/>
<sequence>MALVELAEATGALRSALVDESFVRATASGRRRGADAALEAPDRLEVRPVLLRGVRHAQVTERTGPVVRTRNLRVQAPLGPDDDGALDALLALPFATWHAETAAGAVQVQVTKKGLATVGRSAPAAAGAGAAGELANDRRKQHLLAPDDPLFAVLGAGGDKRRQVDAFLRQLSAALPDGLAADRPLRVVDLGCGNAYLTLAAQRWLAGRPAGARTVGVELRADLVQRSTDRAAAAGVEGLTFTAGTIADADPTQLLGGPPDVVLALHACDTATDDALARAVAWGSPVVLAAPCCHRDVQRQLVAAGAGTPSSPLPAAQDALVSSPILRERFADVLTDSLRSAALRAHGYRTDVVEFVDSEHTPRNALLRAVRPTRAEPQAAREAAHRELEELAASWRVRPVIADRLEKQRRAVGGRL</sequence>
<dbReference type="InterPro" id="IPR025714">
    <property type="entry name" value="Methyltranfer_dom"/>
</dbReference>
<dbReference type="OrthoDB" id="9795085at2"/>
<dbReference type="PANTHER" id="PTHR13369:SF3">
    <property type="entry name" value="METHYLTRANSFERASE DOMAIN-CONTAINING PROTEIN"/>
    <property type="match status" value="1"/>
</dbReference>
<dbReference type="RefSeq" id="WP_147928410.1">
    <property type="nucleotide sequence ID" value="NZ_VKAC01000018.1"/>
</dbReference>
<comment type="caution">
    <text evidence="2">The sequence shown here is derived from an EMBL/GenBank/DDBJ whole genome shotgun (WGS) entry which is preliminary data.</text>
</comment>
<reference evidence="2 3" key="1">
    <citation type="submission" date="2019-07" db="EMBL/GenBank/DDBJ databases">
        <title>Quadrisphaera sp. strain DD2A genome sequencing and assembly.</title>
        <authorList>
            <person name="Kim I."/>
        </authorList>
    </citation>
    <scope>NUCLEOTIDE SEQUENCE [LARGE SCALE GENOMIC DNA]</scope>
    <source>
        <strain evidence="2 3">DD2A</strain>
    </source>
</reference>
<gene>
    <name evidence="2" type="ORF">FMM08_21555</name>
</gene>
<dbReference type="GO" id="GO:0005737">
    <property type="term" value="C:cytoplasm"/>
    <property type="evidence" value="ECO:0007669"/>
    <property type="project" value="TreeGrafter"/>
</dbReference>
<accession>A0A5C8Z3E9</accession>
<dbReference type="GO" id="GO:0008168">
    <property type="term" value="F:methyltransferase activity"/>
    <property type="evidence" value="ECO:0007669"/>
    <property type="project" value="UniProtKB-KW"/>
</dbReference>
<feature type="domain" description="Methyltransferase" evidence="1">
    <location>
        <begin position="159"/>
        <end position="300"/>
    </location>
</feature>
<proteinExistence type="predicted"/>
<dbReference type="InterPro" id="IPR029063">
    <property type="entry name" value="SAM-dependent_MTases_sf"/>
</dbReference>
<dbReference type="SUPFAM" id="SSF53335">
    <property type="entry name" value="S-adenosyl-L-methionine-dependent methyltransferases"/>
    <property type="match status" value="1"/>
</dbReference>
<evidence type="ECO:0000313" key="2">
    <source>
        <dbReference type="EMBL" id="TXR51728.1"/>
    </source>
</evidence>
<keyword evidence="2" id="KW-0489">Methyltransferase</keyword>
<organism evidence="2 3">
    <name type="scientific">Quadrisphaera setariae</name>
    <dbReference type="NCBI Taxonomy" id="2593304"/>
    <lineage>
        <taxon>Bacteria</taxon>
        <taxon>Bacillati</taxon>
        <taxon>Actinomycetota</taxon>
        <taxon>Actinomycetes</taxon>
        <taxon>Kineosporiales</taxon>
        <taxon>Kineosporiaceae</taxon>
        <taxon>Quadrisphaera</taxon>
    </lineage>
</organism>
<protein>
    <submittedName>
        <fullName evidence="2">SAM-dependent methyltransferase</fullName>
    </submittedName>
</protein>